<feature type="compositionally biased region" description="Polar residues" evidence="4">
    <location>
        <begin position="149"/>
        <end position="165"/>
    </location>
</feature>
<dbReference type="AlphaFoldDB" id="A0A6I9RE30"/>
<keyword evidence="6" id="KW-1185">Reference proteome</keyword>
<dbReference type="GO" id="GO:0016602">
    <property type="term" value="C:CCAAT-binding factor complex"/>
    <property type="evidence" value="ECO:0007669"/>
    <property type="project" value="InterPro"/>
</dbReference>
<dbReference type="FunCoup" id="A0A6I9RE30">
    <property type="interactions" value="22"/>
</dbReference>
<comment type="similarity">
    <text evidence="1">Belongs to the NFYB/HAP3 subunit family.</text>
</comment>
<keyword evidence="3" id="KW-0804">Transcription</keyword>
<evidence type="ECO:0000259" key="5">
    <source>
        <dbReference type="Pfam" id="PF00808"/>
    </source>
</evidence>
<gene>
    <name evidence="7" type="primary">LOC105045305</name>
</gene>
<name>A0A6I9RE30_ELAGV</name>
<protein>
    <submittedName>
        <fullName evidence="7">Nuclear transcription factor Y subunit B-4-like</fullName>
    </submittedName>
</protein>
<dbReference type="GO" id="GO:0000978">
    <property type="term" value="F:RNA polymerase II cis-regulatory region sequence-specific DNA binding"/>
    <property type="evidence" value="ECO:0007669"/>
    <property type="project" value="TreeGrafter"/>
</dbReference>
<proteinExistence type="inferred from homology"/>
<evidence type="ECO:0000256" key="4">
    <source>
        <dbReference type="SAM" id="MobiDB-lite"/>
    </source>
</evidence>
<feature type="domain" description="Transcription factor CBF/NF-Y/archaeal histone" evidence="5">
    <location>
        <begin position="38"/>
        <end position="101"/>
    </location>
</feature>
<dbReference type="GeneID" id="105045305"/>
<keyword evidence="2" id="KW-0805">Transcription regulation</keyword>
<feature type="region of interest" description="Disordered" evidence="4">
    <location>
        <begin position="149"/>
        <end position="171"/>
    </location>
</feature>
<dbReference type="Proteomes" id="UP000504607">
    <property type="component" value="Chromosome 5"/>
</dbReference>
<dbReference type="InterPro" id="IPR009072">
    <property type="entry name" value="Histone-fold"/>
</dbReference>
<dbReference type="Gene3D" id="1.10.20.10">
    <property type="entry name" value="Histone, subunit A"/>
    <property type="match status" value="1"/>
</dbReference>
<dbReference type="GO" id="GO:0001228">
    <property type="term" value="F:DNA-binding transcription activator activity, RNA polymerase II-specific"/>
    <property type="evidence" value="ECO:0007669"/>
    <property type="project" value="InterPro"/>
</dbReference>
<dbReference type="KEGG" id="egu:105045305"/>
<dbReference type="InParanoid" id="A0A6I9RE30"/>
<dbReference type="InterPro" id="IPR003958">
    <property type="entry name" value="CBFA_NFYB_domain"/>
</dbReference>
<evidence type="ECO:0000256" key="3">
    <source>
        <dbReference type="ARBA" id="ARBA00023163"/>
    </source>
</evidence>
<dbReference type="Pfam" id="PF00808">
    <property type="entry name" value="CBFD_NFYB_HMF"/>
    <property type="match status" value="1"/>
</dbReference>
<dbReference type="PANTHER" id="PTHR11064">
    <property type="entry name" value="CCAAT-BINDING TRANSCRIPTION FACTOR-RELATED"/>
    <property type="match status" value="1"/>
</dbReference>
<sequence>MDTSIDGQPYFRVRNSNVPRATASTTPYGCTSEQSHLLPIANVGRIMKQALPQNAKISKRAKETIQECASEFISFVTEEASDRCCKDNRKTINGDDICCAMKTLGLDEYADAMKIYLCRYREHEEKATSMKCNKPVQIDVNNELPIFQSSQSRDQLPSRSPQNAAKTRKFF</sequence>
<dbReference type="CDD" id="cd22907">
    <property type="entry name" value="HFD_NFYB"/>
    <property type="match status" value="1"/>
</dbReference>
<evidence type="ECO:0000313" key="7">
    <source>
        <dbReference type="RefSeq" id="XP_010921842.1"/>
    </source>
</evidence>
<evidence type="ECO:0000256" key="2">
    <source>
        <dbReference type="ARBA" id="ARBA00023015"/>
    </source>
</evidence>
<dbReference type="InterPro" id="IPR027113">
    <property type="entry name" value="Transc_fact_NFYB/HAP3"/>
</dbReference>
<dbReference type="SUPFAM" id="SSF47113">
    <property type="entry name" value="Histone-fold"/>
    <property type="match status" value="1"/>
</dbReference>
<evidence type="ECO:0000313" key="6">
    <source>
        <dbReference type="Proteomes" id="UP000504607"/>
    </source>
</evidence>
<reference evidence="7" key="1">
    <citation type="submission" date="2025-08" db="UniProtKB">
        <authorList>
            <consortium name="RefSeq"/>
        </authorList>
    </citation>
    <scope>IDENTIFICATION</scope>
</reference>
<dbReference type="OrthoDB" id="386949at2759"/>
<organism evidence="6 7">
    <name type="scientific">Elaeis guineensis var. tenera</name>
    <name type="common">Oil palm</name>
    <dbReference type="NCBI Taxonomy" id="51953"/>
    <lineage>
        <taxon>Eukaryota</taxon>
        <taxon>Viridiplantae</taxon>
        <taxon>Streptophyta</taxon>
        <taxon>Embryophyta</taxon>
        <taxon>Tracheophyta</taxon>
        <taxon>Spermatophyta</taxon>
        <taxon>Magnoliopsida</taxon>
        <taxon>Liliopsida</taxon>
        <taxon>Arecaceae</taxon>
        <taxon>Arecoideae</taxon>
        <taxon>Cocoseae</taxon>
        <taxon>Elaeidinae</taxon>
        <taxon>Elaeis</taxon>
    </lineage>
</organism>
<dbReference type="PRINTS" id="PR00615">
    <property type="entry name" value="CCAATSUBUNTA"/>
</dbReference>
<accession>A0A6I9RE30</accession>
<evidence type="ECO:0000256" key="1">
    <source>
        <dbReference type="ARBA" id="ARBA00009053"/>
    </source>
</evidence>
<dbReference type="RefSeq" id="XP_010921842.1">
    <property type="nucleotide sequence ID" value="XM_010923540.1"/>
</dbReference>
<dbReference type="PANTHER" id="PTHR11064:SF149">
    <property type="entry name" value="OS01G0935100 PROTEIN"/>
    <property type="match status" value="1"/>
</dbReference>
<dbReference type="GO" id="GO:0046982">
    <property type="term" value="F:protein heterodimerization activity"/>
    <property type="evidence" value="ECO:0007669"/>
    <property type="project" value="InterPro"/>
</dbReference>